<organism evidence="2 3">
    <name type="scientific">Uncinula necator</name>
    <name type="common">Grape powdery mildew</name>
    <dbReference type="NCBI Taxonomy" id="52586"/>
    <lineage>
        <taxon>Eukaryota</taxon>
        <taxon>Fungi</taxon>
        <taxon>Dikarya</taxon>
        <taxon>Ascomycota</taxon>
        <taxon>Pezizomycotina</taxon>
        <taxon>Leotiomycetes</taxon>
        <taxon>Erysiphales</taxon>
        <taxon>Erysiphaceae</taxon>
        <taxon>Erysiphe</taxon>
    </lineage>
</organism>
<dbReference type="HOGENOM" id="CLU_018153_5_0_1"/>
<gene>
    <name evidence="2" type="ORF">EV44_g4049</name>
</gene>
<evidence type="ECO:0000313" key="2">
    <source>
        <dbReference type="EMBL" id="KHJ30415.1"/>
    </source>
</evidence>
<evidence type="ECO:0000256" key="1">
    <source>
        <dbReference type="SAM" id="MobiDB-lite"/>
    </source>
</evidence>
<name>A0A0B1NZF6_UNCNE</name>
<feature type="compositionally biased region" description="Low complexity" evidence="1">
    <location>
        <begin position="10"/>
        <end position="22"/>
    </location>
</feature>
<keyword evidence="3" id="KW-1185">Reference proteome</keyword>
<protein>
    <submittedName>
        <fullName evidence="2">Putative eka-like protein</fullName>
    </submittedName>
</protein>
<feature type="region of interest" description="Disordered" evidence="1">
    <location>
        <begin position="1"/>
        <end position="60"/>
    </location>
</feature>
<reference evidence="2 3" key="1">
    <citation type="journal article" date="2014" name="BMC Genomics">
        <title>Adaptive genomic structural variation in the grape powdery mildew pathogen, Erysiphe necator.</title>
        <authorList>
            <person name="Jones L."/>
            <person name="Riaz S."/>
            <person name="Morales-Cruz A."/>
            <person name="Amrine K.C."/>
            <person name="McGuire B."/>
            <person name="Gubler W.D."/>
            <person name="Walker M.A."/>
            <person name="Cantu D."/>
        </authorList>
    </citation>
    <scope>NUCLEOTIDE SEQUENCE [LARGE SCALE GENOMIC DNA]</scope>
    <source>
        <strain evidence="3">c</strain>
    </source>
</reference>
<dbReference type="AlphaFoldDB" id="A0A0B1NZF6"/>
<proteinExistence type="predicted"/>
<evidence type="ECO:0000313" key="3">
    <source>
        <dbReference type="Proteomes" id="UP000030854"/>
    </source>
</evidence>
<sequence length="155" mass="17183">MPSPPPPNTPTLLTPSQNTSLPNIPVVNRKFLEPVPPSKRAAQNAADPDSSCQLNEEDPTLRHLPPELAKIFAARQQQERAWHTRLMVCTSFISNIESIVNNFQEGEEKETVRKIQSQLLAAISQFAAADVYPASPSFRNPSKLKDSIEELKALT</sequence>
<dbReference type="EMBL" id="JNVN01004293">
    <property type="protein sequence ID" value="KHJ30415.1"/>
    <property type="molecule type" value="Genomic_DNA"/>
</dbReference>
<dbReference type="Proteomes" id="UP000030854">
    <property type="component" value="Unassembled WGS sequence"/>
</dbReference>
<accession>A0A0B1NZF6</accession>
<comment type="caution">
    <text evidence="2">The sequence shown here is derived from an EMBL/GenBank/DDBJ whole genome shotgun (WGS) entry which is preliminary data.</text>
</comment>